<comment type="caution">
    <text evidence="1">The sequence shown here is derived from an EMBL/GenBank/DDBJ whole genome shotgun (WGS) entry which is preliminary data.</text>
</comment>
<dbReference type="AlphaFoldDB" id="A0A5C6XC17"/>
<evidence type="ECO:0000313" key="1">
    <source>
        <dbReference type="EMBL" id="TXD36297.1"/>
    </source>
</evidence>
<evidence type="ECO:0000313" key="2">
    <source>
        <dbReference type="Proteomes" id="UP000321046"/>
    </source>
</evidence>
<name>A0A5C6XC17_9DELT</name>
<dbReference type="EMBL" id="VOSL01000044">
    <property type="protein sequence ID" value="TXD36297.1"/>
    <property type="molecule type" value="Genomic_DNA"/>
</dbReference>
<dbReference type="Proteomes" id="UP000321046">
    <property type="component" value="Unassembled WGS sequence"/>
</dbReference>
<proteinExistence type="predicted"/>
<protein>
    <submittedName>
        <fullName evidence="1">Uncharacterized protein</fullName>
    </submittedName>
</protein>
<organism evidence="1 2">
    <name type="scientific">Lujinxingia vulgaris</name>
    <dbReference type="NCBI Taxonomy" id="2600176"/>
    <lineage>
        <taxon>Bacteria</taxon>
        <taxon>Deltaproteobacteria</taxon>
        <taxon>Bradymonadales</taxon>
        <taxon>Lujinxingiaceae</taxon>
        <taxon>Lujinxingia</taxon>
    </lineage>
</organism>
<reference evidence="1 2" key="1">
    <citation type="submission" date="2019-08" db="EMBL/GenBank/DDBJ databases">
        <title>Bradymonadales sp. TMQ2.</title>
        <authorList>
            <person name="Liang Q."/>
        </authorList>
    </citation>
    <scope>NUCLEOTIDE SEQUENCE [LARGE SCALE GENOMIC DNA]</scope>
    <source>
        <strain evidence="1 2">TMQ2</strain>
    </source>
</reference>
<gene>
    <name evidence="1" type="ORF">FRC96_09450</name>
</gene>
<sequence length="188" mass="21086">MQTENQERAAEIARPKRSLGAILERQMKREERRKWEFPPDYTHGEVTLGEAYTALGERWLEQAIFVSRVRDEVLGEVVTVGCFEDYFLTVEQWVEGDVESLETWWQARSAGRSRSVGLSTLGDSEPLADLAIEVSPSRLQALEQGVLGVTREGGVADESRAGRQRRARVDLLSLIALTARLAERDAVA</sequence>
<accession>A0A5C6XC17</accession>